<keyword evidence="5 12" id="KW-0067">ATP-binding</keyword>
<comment type="catalytic activity">
    <reaction evidence="8">
        <text>Couples ATP hydrolysis with the unwinding of duplex DNA by translocating in the 3'-5' direction.</text>
        <dbReference type="EC" id="5.6.2.4"/>
    </reaction>
</comment>
<feature type="binding site" evidence="12">
    <location>
        <begin position="21"/>
        <end position="28"/>
    </location>
    <ligand>
        <name>ATP</name>
        <dbReference type="ChEBI" id="CHEBI:30616"/>
    </ligand>
</feature>
<evidence type="ECO:0000313" key="15">
    <source>
        <dbReference type="EMBL" id="AGP79868.1"/>
    </source>
</evidence>
<dbReference type="KEGG" id="amh:I633_22226"/>
<organism evidence="15 16">
    <name type="scientific">Alteromonas mediterranea 615</name>
    <dbReference type="NCBI Taxonomy" id="1300253"/>
    <lineage>
        <taxon>Bacteria</taxon>
        <taxon>Pseudomonadati</taxon>
        <taxon>Pseudomonadota</taxon>
        <taxon>Gammaproteobacteria</taxon>
        <taxon>Alteromonadales</taxon>
        <taxon>Alteromonadaceae</taxon>
        <taxon>Alteromonas/Salinimonas group</taxon>
        <taxon>Alteromonas</taxon>
    </lineage>
</organism>
<keyword evidence="6" id="KW-0238">DNA-binding</keyword>
<evidence type="ECO:0000256" key="5">
    <source>
        <dbReference type="ARBA" id="ARBA00022840"/>
    </source>
</evidence>
<keyword evidence="4 12" id="KW-0347">Helicase</keyword>
<dbReference type="PROSITE" id="PS51217">
    <property type="entry name" value="UVRD_HELICASE_CTER"/>
    <property type="match status" value="1"/>
</dbReference>
<dbReference type="BioCyc" id="AMAC1300253:G12YX-3515-MONOMER"/>
<dbReference type="GO" id="GO:0016887">
    <property type="term" value="F:ATP hydrolysis activity"/>
    <property type="evidence" value="ECO:0007669"/>
    <property type="project" value="RHEA"/>
</dbReference>
<dbReference type="Proteomes" id="UP000014909">
    <property type="component" value="Plasmid unnamed"/>
</dbReference>
<evidence type="ECO:0000256" key="4">
    <source>
        <dbReference type="ARBA" id="ARBA00022806"/>
    </source>
</evidence>
<evidence type="ECO:0000256" key="10">
    <source>
        <dbReference type="ARBA" id="ARBA00034923"/>
    </source>
</evidence>
<dbReference type="AlphaFoldDB" id="S5ASM5"/>
<evidence type="ECO:0000256" key="12">
    <source>
        <dbReference type="PROSITE-ProRule" id="PRU00560"/>
    </source>
</evidence>
<dbReference type="Pfam" id="PF00580">
    <property type="entry name" value="UvrD-helicase"/>
    <property type="match status" value="1"/>
</dbReference>
<dbReference type="InterPro" id="IPR013986">
    <property type="entry name" value="DExx_box_DNA_helicase_dom_sf"/>
</dbReference>
<dbReference type="GO" id="GO:0003677">
    <property type="term" value="F:DNA binding"/>
    <property type="evidence" value="ECO:0007669"/>
    <property type="project" value="UniProtKB-KW"/>
</dbReference>
<geneLocation type="plasmid" evidence="15">
    <name>unnamed</name>
</geneLocation>
<evidence type="ECO:0000256" key="11">
    <source>
        <dbReference type="ARBA" id="ARBA00048988"/>
    </source>
</evidence>
<evidence type="ECO:0000256" key="1">
    <source>
        <dbReference type="ARBA" id="ARBA00009922"/>
    </source>
</evidence>
<dbReference type="Gene3D" id="3.40.50.300">
    <property type="entry name" value="P-loop containing nucleotide triphosphate hydrolases"/>
    <property type="match status" value="2"/>
</dbReference>
<accession>S5ASM5</accession>
<evidence type="ECO:0000256" key="7">
    <source>
        <dbReference type="ARBA" id="ARBA00023235"/>
    </source>
</evidence>
<dbReference type="Gene3D" id="1.10.10.160">
    <property type="match status" value="1"/>
</dbReference>
<evidence type="ECO:0000313" key="16">
    <source>
        <dbReference type="Proteomes" id="UP000014909"/>
    </source>
</evidence>
<evidence type="ECO:0000256" key="6">
    <source>
        <dbReference type="ARBA" id="ARBA00023125"/>
    </source>
</evidence>
<dbReference type="InterPro" id="IPR014017">
    <property type="entry name" value="DNA_helicase_UvrD-like_C"/>
</dbReference>
<protein>
    <recommendedName>
        <fullName evidence="9">DNA 3'-5' helicase</fullName>
        <ecNumber evidence="9">5.6.2.4</ecNumber>
    </recommendedName>
    <alternativeName>
        <fullName evidence="10">DNA 3'-5' helicase II</fullName>
    </alternativeName>
</protein>
<keyword evidence="2 12" id="KW-0547">Nucleotide-binding</keyword>
<keyword evidence="15" id="KW-0614">Plasmid</keyword>
<dbReference type="SUPFAM" id="SSF52540">
    <property type="entry name" value="P-loop containing nucleoside triphosphate hydrolases"/>
    <property type="match status" value="1"/>
</dbReference>
<proteinExistence type="inferred from homology"/>
<dbReference type="InterPro" id="IPR000212">
    <property type="entry name" value="DNA_helicase_UvrD/REP"/>
</dbReference>
<dbReference type="PROSITE" id="PS51198">
    <property type="entry name" value="UVRD_HELICASE_ATP_BIND"/>
    <property type="match status" value="1"/>
</dbReference>
<dbReference type="Pfam" id="PF13361">
    <property type="entry name" value="UvrD_C"/>
    <property type="match status" value="1"/>
</dbReference>
<dbReference type="EMBL" id="CP004847">
    <property type="protein sequence ID" value="AGP79868.1"/>
    <property type="molecule type" value="Genomic_DNA"/>
</dbReference>
<evidence type="ECO:0000256" key="3">
    <source>
        <dbReference type="ARBA" id="ARBA00022801"/>
    </source>
</evidence>
<reference evidence="15 16" key="1">
    <citation type="journal article" date="2013" name="Genome Biol. Evol.">
        <title>Genomic Diversity of "Deep Ecotype" Alteromonas macleodii Isolates: Evidence for Pan-Mediterranean Clonal Frames.</title>
        <authorList>
            <person name="Lopez-Perez M."/>
            <person name="Gonzaga A."/>
            <person name="Rodriguez-Valera F."/>
        </authorList>
    </citation>
    <scope>NUCLEOTIDE SEQUENCE [LARGE SCALE GENOMIC DNA]</scope>
    <source>
        <strain evidence="16">'English Channel 615'</strain>
        <plasmid evidence="16">Plasmid</plasmid>
    </source>
</reference>
<evidence type="ECO:0000256" key="9">
    <source>
        <dbReference type="ARBA" id="ARBA00034808"/>
    </source>
</evidence>
<dbReference type="PANTHER" id="PTHR11070:SF2">
    <property type="entry name" value="ATP-DEPENDENT DNA HELICASE SRS2"/>
    <property type="match status" value="1"/>
</dbReference>
<name>S5ASM5_9ALTE</name>
<dbReference type="EC" id="5.6.2.4" evidence="9"/>
<dbReference type="PANTHER" id="PTHR11070">
    <property type="entry name" value="UVRD / RECB / PCRA DNA HELICASE FAMILY MEMBER"/>
    <property type="match status" value="1"/>
</dbReference>
<dbReference type="HOGENOM" id="CLU_004585_5_10_6"/>
<dbReference type="GO" id="GO:0005524">
    <property type="term" value="F:ATP binding"/>
    <property type="evidence" value="ECO:0007669"/>
    <property type="project" value="UniProtKB-UniRule"/>
</dbReference>
<feature type="domain" description="UvrD-like helicase C-terminal" evidence="14">
    <location>
        <begin position="263"/>
        <end position="550"/>
    </location>
</feature>
<comment type="similarity">
    <text evidence="1">Belongs to the helicase family. UvrD subfamily.</text>
</comment>
<sequence>MLTEEQAGTIKEPDEHKLIIALPGSGKTFTFISLAEAILKMDDSHSVLLVTFTNAAAGEMKQRIEKRLGKQMARRTKSATFASLMMHQFKQISRGRKPVIGAEQYTFVKRALASLHMNTDEIEEWLTKIEQMGRDLNYVSDDTPSSKVFERYIEILNDDNRYDLNLMARELIHGMRSGEVKPYKHTHLLVDEFQDTDAIQLEWVSCMGEVGAGGEGAKIAVVGDDDQSIYSWRGSLGFEAFQEFKERFGASAYVLSRCFRCSPAILKSAKAFIENNEDRLDKEMVSAVADEGKVTKVPIPPEFISKYLMKKSMADELEIRKDKNKKQSKADDKKFENYRFVAEKIEDSQKGGWAVLARTNKQLDQMERAFTELGIKVLRIGGKSIFDNVHAVSMVNLFLSLIKDKAASELVSGLGWIGESEANLKRIYTESRRSGFASISQLGDSPWSPITSYLQSIAQLAKQCREQDAEKYIDKWAQVMRRIIKKMDDKEKVLQETILDIIVNILKGSRGELIARALNLVDKTQGVKSSKAKDDDTDFVTLSTFNSSKGLEWENVWLIDMDAGVIPMLKDDISLSAIEEERRLVYVAMTRAERELYLSYREGEESVFIEEIDGVIGGI</sequence>
<dbReference type="CDD" id="cd17932">
    <property type="entry name" value="DEXQc_UvrD"/>
    <property type="match status" value="1"/>
</dbReference>
<dbReference type="Gene3D" id="1.10.486.10">
    <property type="entry name" value="PCRA, domain 4"/>
    <property type="match status" value="1"/>
</dbReference>
<evidence type="ECO:0000259" key="13">
    <source>
        <dbReference type="PROSITE" id="PS51198"/>
    </source>
</evidence>
<dbReference type="GO" id="GO:0043138">
    <property type="term" value="F:3'-5' DNA helicase activity"/>
    <property type="evidence" value="ECO:0007669"/>
    <property type="project" value="UniProtKB-EC"/>
</dbReference>
<dbReference type="GO" id="GO:0000725">
    <property type="term" value="P:recombinational repair"/>
    <property type="evidence" value="ECO:0007669"/>
    <property type="project" value="TreeGrafter"/>
</dbReference>
<gene>
    <name evidence="15" type="ORF">I633_22226</name>
</gene>
<dbReference type="InterPro" id="IPR014016">
    <property type="entry name" value="UvrD-like_ATP-bd"/>
</dbReference>
<dbReference type="PATRIC" id="fig|1300253.3.peg.4632"/>
<evidence type="ECO:0000256" key="2">
    <source>
        <dbReference type="ARBA" id="ARBA00022741"/>
    </source>
</evidence>
<dbReference type="InterPro" id="IPR027417">
    <property type="entry name" value="P-loop_NTPase"/>
</dbReference>
<feature type="domain" description="UvrD-like helicase ATP-binding" evidence="13">
    <location>
        <begin position="1"/>
        <end position="262"/>
    </location>
</feature>
<comment type="catalytic activity">
    <reaction evidence="11">
        <text>ATP + H2O = ADP + phosphate + H(+)</text>
        <dbReference type="Rhea" id="RHEA:13065"/>
        <dbReference type="ChEBI" id="CHEBI:15377"/>
        <dbReference type="ChEBI" id="CHEBI:15378"/>
        <dbReference type="ChEBI" id="CHEBI:30616"/>
        <dbReference type="ChEBI" id="CHEBI:43474"/>
        <dbReference type="ChEBI" id="CHEBI:456216"/>
        <dbReference type="EC" id="5.6.2.4"/>
    </reaction>
</comment>
<evidence type="ECO:0000256" key="8">
    <source>
        <dbReference type="ARBA" id="ARBA00034617"/>
    </source>
</evidence>
<evidence type="ECO:0000259" key="14">
    <source>
        <dbReference type="PROSITE" id="PS51217"/>
    </source>
</evidence>
<keyword evidence="7" id="KW-0413">Isomerase</keyword>
<keyword evidence="3 12" id="KW-0378">Hydrolase</keyword>